<protein>
    <submittedName>
        <fullName evidence="1">Uncharacterized protein</fullName>
    </submittedName>
</protein>
<name>A0ABC9NHG9_BACUC</name>
<proteinExistence type="predicted"/>
<comment type="caution">
    <text evidence="1">The sequence shown here is derived from an EMBL/GenBank/DDBJ whole genome shotgun (WGS) entry which is preliminary data.</text>
</comment>
<gene>
    <name evidence="1" type="ORF">BACUNI_00194</name>
</gene>
<sequence>MPIGRGVLSWNFSSFFYGIKLFDLFFTPLQESSFI</sequence>
<dbReference type="EMBL" id="AAYH02000030">
    <property type="protein sequence ID" value="EDO56164.1"/>
    <property type="molecule type" value="Genomic_DNA"/>
</dbReference>
<evidence type="ECO:0000313" key="2">
    <source>
        <dbReference type="Proteomes" id="UP000004110"/>
    </source>
</evidence>
<organism evidence="1 2">
    <name type="scientific">Bacteroides uniformis (strain ATCC 8492 / DSM 6597 / CCUG 4942 / CIP 103695 / JCM 5828 / KCTC 5204 / NCTC 13054 / VPI 0061)</name>
    <dbReference type="NCBI Taxonomy" id="411479"/>
    <lineage>
        <taxon>Bacteria</taxon>
        <taxon>Pseudomonadati</taxon>
        <taxon>Bacteroidota</taxon>
        <taxon>Bacteroidia</taxon>
        <taxon>Bacteroidales</taxon>
        <taxon>Bacteroidaceae</taxon>
        <taxon>Bacteroides</taxon>
    </lineage>
</organism>
<reference evidence="1" key="2">
    <citation type="submission" date="2013-11" db="EMBL/GenBank/DDBJ databases">
        <title>Draft genome sequence of Bacteroides uniformis (ATCC 8492).</title>
        <authorList>
            <person name="Sudarsanam P."/>
            <person name="Ley R."/>
            <person name="Guruge J."/>
            <person name="Turnbaugh P.J."/>
            <person name="Mahowald M."/>
            <person name="Liep D."/>
            <person name="Gordon J."/>
        </authorList>
    </citation>
    <scope>NUCLEOTIDE SEQUENCE</scope>
    <source>
        <strain evidence="1">ATCC 8492</strain>
    </source>
</reference>
<keyword evidence="2" id="KW-1185">Reference proteome</keyword>
<dbReference type="Proteomes" id="UP000004110">
    <property type="component" value="Unassembled WGS sequence"/>
</dbReference>
<reference evidence="1" key="1">
    <citation type="submission" date="2007-06" db="EMBL/GenBank/DDBJ databases">
        <authorList>
            <person name="Fulton L."/>
            <person name="Clifton S."/>
            <person name="Fulton B."/>
            <person name="Xu J."/>
            <person name="Minx P."/>
            <person name="Pepin K.H."/>
            <person name="Johnson M."/>
            <person name="Thiruvilangam P."/>
            <person name="Bhonagiri V."/>
            <person name="Nash W.E."/>
            <person name="Mardis E.R."/>
            <person name="Wilson R.K."/>
        </authorList>
    </citation>
    <scope>NUCLEOTIDE SEQUENCE [LARGE SCALE GENOMIC DNA]</scope>
    <source>
        <strain evidence="1">ATCC 8492</strain>
    </source>
</reference>
<evidence type="ECO:0000313" key="1">
    <source>
        <dbReference type="EMBL" id="EDO56164.1"/>
    </source>
</evidence>
<dbReference type="AlphaFoldDB" id="A0ABC9NHG9"/>
<accession>A0ABC9NHG9</accession>